<proteinExistence type="predicted"/>
<sequence>MYVGLPAGSGAAGNGYLDLPGLQSDLMALYTNYKSSFGGIMLWDASWYSNNKAYVSGLATWVKSNMQCGV</sequence>
<reference evidence="1" key="1">
    <citation type="submission" date="2022-07" db="EMBL/GenBank/DDBJ databases">
        <title>Phylogenomic reconstructions and comparative analyses of Kickxellomycotina fungi.</title>
        <authorList>
            <person name="Reynolds N.K."/>
            <person name="Stajich J.E."/>
            <person name="Barry K."/>
            <person name="Grigoriev I.V."/>
            <person name="Crous P."/>
            <person name="Smith M.E."/>
        </authorList>
    </citation>
    <scope>NUCLEOTIDE SEQUENCE</scope>
    <source>
        <strain evidence="1">CBS 190363</strain>
    </source>
</reference>
<keyword evidence="2" id="KW-1185">Reference proteome</keyword>
<gene>
    <name evidence="1" type="ORF">IWW38_003937</name>
</gene>
<accession>A0ACC1M082</accession>
<dbReference type="EMBL" id="JANBVB010001210">
    <property type="protein sequence ID" value="KAJ2890798.1"/>
    <property type="molecule type" value="Genomic_DNA"/>
</dbReference>
<name>A0ACC1M082_9FUNG</name>
<evidence type="ECO:0000313" key="1">
    <source>
        <dbReference type="EMBL" id="KAJ2890798.1"/>
    </source>
</evidence>
<feature type="non-terminal residue" evidence="1">
    <location>
        <position position="70"/>
    </location>
</feature>
<dbReference type="Proteomes" id="UP001139981">
    <property type="component" value="Unassembled WGS sequence"/>
</dbReference>
<evidence type="ECO:0000313" key="2">
    <source>
        <dbReference type="Proteomes" id="UP001139981"/>
    </source>
</evidence>
<protein>
    <submittedName>
        <fullName evidence="1">Uncharacterized protein</fullName>
    </submittedName>
</protein>
<comment type="caution">
    <text evidence="1">The sequence shown here is derived from an EMBL/GenBank/DDBJ whole genome shotgun (WGS) entry which is preliminary data.</text>
</comment>
<organism evidence="1 2">
    <name type="scientific">Coemansia aciculifera</name>
    <dbReference type="NCBI Taxonomy" id="417176"/>
    <lineage>
        <taxon>Eukaryota</taxon>
        <taxon>Fungi</taxon>
        <taxon>Fungi incertae sedis</taxon>
        <taxon>Zoopagomycota</taxon>
        <taxon>Kickxellomycotina</taxon>
        <taxon>Kickxellomycetes</taxon>
        <taxon>Kickxellales</taxon>
        <taxon>Kickxellaceae</taxon>
        <taxon>Coemansia</taxon>
    </lineage>
</organism>